<protein>
    <recommendedName>
        <fullName evidence="2">Peptidase M24 domain-containing protein</fullName>
    </recommendedName>
</protein>
<proteinExistence type="predicted"/>
<name>A0A0F8Z2T7_9ZZZZ</name>
<feature type="non-terminal residue" evidence="1">
    <location>
        <position position="185"/>
    </location>
</feature>
<evidence type="ECO:0000313" key="1">
    <source>
        <dbReference type="EMBL" id="KKK88077.1"/>
    </source>
</evidence>
<accession>A0A0F8Z2T7</accession>
<gene>
    <name evidence="1" type="ORF">LCGC14_2746780</name>
</gene>
<dbReference type="Gene3D" id="3.90.230.10">
    <property type="entry name" value="Creatinase/methionine aminopeptidase superfamily"/>
    <property type="match status" value="1"/>
</dbReference>
<dbReference type="SUPFAM" id="SSF53092">
    <property type="entry name" value="Creatinase/prolidase N-terminal domain"/>
    <property type="match status" value="1"/>
</dbReference>
<dbReference type="EMBL" id="LAZR01050117">
    <property type="protein sequence ID" value="KKK88077.1"/>
    <property type="molecule type" value="Genomic_DNA"/>
</dbReference>
<dbReference type="InterPro" id="IPR036005">
    <property type="entry name" value="Creatinase/aminopeptidase-like"/>
</dbReference>
<dbReference type="AlphaFoldDB" id="A0A0F8Z2T7"/>
<comment type="caution">
    <text evidence="1">The sequence shown here is derived from an EMBL/GenBank/DDBJ whole genome shotgun (WGS) entry which is preliminary data.</text>
</comment>
<sequence length="185" mass="19527">MILPRSGGVVAVIPEIGADLMRGCAVAEIRTWPAPVPGDDGLTLLADTLSDLVPTHGTIGLPMGAETSLRMPLADYMALAARLSPRRMVDATHTVQRMREIKSEAETQAIRAACRIADAAFAKLPERLHRAQSFADLSRLFQIDLLEAGADWVSYVAGGAGPGGYGNVIAPPGETPLLTGDIVML</sequence>
<reference evidence="1" key="1">
    <citation type="journal article" date="2015" name="Nature">
        <title>Complex archaea that bridge the gap between prokaryotes and eukaryotes.</title>
        <authorList>
            <person name="Spang A."/>
            <person name="Saw J.H."/>
            <person name="Jorgensen S.L."/>
            <person name="Zaremba-Niedzwiedzka K."/>
            <person name="Martijn J."/>
            <person name="Lind A.E."/>
            <person name="van Eijk R."/>
            <person name="Schleper C."/>
            <person name="Guy L."/>
            <person name="Ettema T.J."/>
        </authorList>
    </citation>
    <scope>NUCLEOTIDE SEQUENCE</scope>
</reference>
<dbReference type="InterPro" id="IPR029149">
    <property type="entry name" value="Creatin/AminoP/Spt16_N"/>
</dbReference>
<dbReference type="Gene3D" id="3.40.350.10">
    <property type="entry name" value="Creatinase/prolidase N-terminal domain"/>
    <property type="match status" value="1"/>
</dbReference>
<dbReference type="SUPFAM" id="SSF55920">
    <property type="entry name" value="Creatinase/aminopeptidase"/>
    <property type="match status" value="1"/>
</dbReference>
<organism evidence="1">
    <name type="scientific">marine sediment metagenome</name>
    <dbReference type="NCBI Taxonomy" id="412755"/>
    <lineage>
        <taxon>unclassified sequences</taxon>
        <taxon>metagenomes</taxon>
        <taxon>ecological metagenomes</taxon>
    </lineage>
</organism>
<evidence type="ECO:0008006" key="2">
    <source>
        <dbReference type="Google" id="ProtNLM"/>
    </source>
</evidence>